<accession>A0A1G6YVT2</accession>
<dbReference type="GO" id="GO:0005524">
    <property type="term" value="F:ATP binding"/>
    <property type="evidence" value="ECO:0007669"/>
    <property type="project" value="InterPro"/>
</dbReference>
<name>A0A1G6YVT2_9BACT</name>
<dbReference type="Pfam" id="PF05362">
    <property type="entry name" value="Lon_C"/>
    <property type="match status" value="1"/>
</dbReference>
<dbReference type="AlphaFoldDB" id="A0A1G6YVT2"/>
<dbReference type="Gene3D" id="3.40.50.300">
    <property type="entry name" value="P-loop containing nucleotide triphosphate hydrolases"/>
    <property type="match status" value="2"/>
</dbReference>
<feature type="active site" evidence="2">
    <location>
        <position position="654"/>
    </location>
</feature>
<feature type="active site" evidence="2">
    <location>
        <position position="697"/>
    </location>
</feature>
<reference evidence="5" key="1">
    <citation type="submission" date="2016-10" db="EMBL/GenBank/DDBJ databases">
        <authorList>
            <person name="Varghese N."/>
            <person name="Submissions S."/>
        </authorList>
    </citation>
    <scope>NUCLEOTIDE SEQUENCE [LARGE SCALE GENOMIC DNA]</scope>
    <source>
        <strain evidence="5">DSM 8987</strain>
    </source>
</reference>
<keyword evidence="1 2" id="KW-0645">Protease</keyword>
<evidence type="ECO:0000259" key="3">
    <source>
        <dbReference type="PROSITE" id="PS51786"/>
    </source>
</evidence>
<dbReference type="PRINTS" id="PR00830">
    <property type="entry name" value="ENDOLAPTASE"/>
</dbReference>
<dbReference type="GO" id="GO:0030163">
    <property type="term" value="P:protein catabolic process"/>
    <property type="evidence" value="ECO:0007669"/>
    <property type="project" value="InterPro"/>
</dbReference>
<dbReference type="Gene3D" id="1.10.8.60">
    <property type="match status" value="1"/>
</dbReference>
<dbReference type="InterPro" id="IPR027065">
    <property type="entry name" value="Lon_Prtase"/>
</dbReference>
<dbReference type="InterPro" id="IPR027417">
    <property type="entry name" value="P-loop_NTPase"/>
</dbReference>
<evidence type="ECO:0000256" key="2">
    <source>
        <dbReference type="PROSITE-ProRule" id="PRU01122"/>
    </source>
</evidence>
<dbReference type="Gene3D" id="3.30.230.10">
    <property type="match status" value="1"/>
</dbReference>
<dbReference type="InterPro" id="IPR008269">
    <property type="entry name" value="Lon_proteolytic"/>
</dbReference>
<dbReference type="InterPro" id="IPR041699">
    <property type="entry name" value="AAA_32"/>
</dbReference>
<dbReference type="Pfam" id="PF20436">
    <property type="entry name" value="LonB_AAA-LID"/>
    <property type="match status" value="1"/>
</dbReference>
<evidence type="ECO:0000256" key="1">
    <source>
        <dbReference type="ARBA" id="ARBA00022670"/>
    </source>
</evidence>
<sequence>MAELIALPVEQLRWRCCPQQFEFEDTTALELLHEPIGQERARTAIEFALGMEADGFNLFLVGSSGTGRSSAIRHLLTQMAATQPSPVDWCYVHDLEGGARPRSFSLPAGVGHRLQEALAAAVRRLAEEIPKIFTGKEYEESKAQITARFQKKHRKVFEQLEKKALRNGFVLQRSVSGLVLVPARQGQPLSQSTYDALSEEDQRSIDQKGATLQRQLNEALTAVRDIDLQARVALAEMERQRASQVAQEQFAQLRQDFADHPWVTEHLQRCQADLTAHLDLLRPETAVEEVVDVLDGGEERFWDRYQINLLVNNAACAGAPVVFETNPTYFNLFGRIEYGMHQGNAVTSFMRLKAGALHRANGGYLVLDARDLLLNEFAYEALKRSIRNKQIRIEDMAEQSRILAMASLKPEPVALRCKIILIGDEPLYELLYAQDKDFRRYFKVKADFDDSMKNTWDRVADYARFIATQCHKHDLPPFDRTGVAAFIEQAVRLAQDQNRLTSRFLDLADLVQEAAWYARRQQQSHVAAEQVQLAVAAQRYRGNRLEEVLRGLMESEVLLLETQGHSVGRINGLAVYQYGEYAFGLPARISATVAAGRSSLINIERESQLSAASHDKGVFILSGFFAQRFARRQPVAFRASLCFEQSYGIVDGDSASLAELYALLSALAELPLRQDVAVTGSVNQYGQVQAIGGVNEKIEGFFALCQLRGLTGEQGVLIPAANVQHLMLDPEVVDACRNSRFHVWAIDNVEAGMPLLFALAATEVEQRVAACLEDFSALLRAQAPWLSADD</sequence>
<dbReference type="RefSeq" id="WP_171906292.1">
    <property type="nucleotide sequence ID" value="NZ_FNAQ01000002.1"/>
</dbReference>
<gene>
    <name evidence="4" type="ORF">SAMN05661003_102191</name>
</gene>
<keyword evidence="2" id="KW-0378">Hydrolase</keyword>
<organism evidence="4 5">
    <name type="scientific">Desulfuromonas thiophila</name>
    <dbReference type="NCBI Taxonomy" id="57664"/>
    <lineage>
        <taxon>Bacteria</taxon>
        <taxon>Pseudomonadati</taxon>
        <taxon>Thermodesulfobacteriota</taxon>
        <taxon>Desulfuromonadia</taxon>
        <taxon>Desulfuromonadales</taxon>
        <taxon>Desulfuromonadaceae</taxon>
        <taxon>Desulfuromonas</taxon>
    </lineage>
</organism>
<dbReference type="SUPFAM" id="SSF54211">
    <property type="entry name" value="Ribosomal protein S5 domain 2-like"/>
    <property type="match status" value="1"/>
</dbReference>
<dbReference type="Pfam" id="PF20437">
    <property type="entry name" value="LonC_helical"/>
    <property type="match status" value="1"/>
</dbReference>
<protein>
    <recommendedName>
        <fullName evidence="2">endopeptidase La</fullName>
        <ecNumber evidence="2">3.4.21.53</ecNumber>
    </recommendedName>
</protein>
<dbReference type="EC" id="3.4.21.53" evidence="2"/>
<dbReference type="GO" id="GO:0004176">
    <property type="term" value="F:ATP-dependent peptidase activity"/>
    <property type="evidence" value="ECO:0007669"/>
    <property type="project" value="UniProtKB-UniRule"/>
</dbReference>
<dbReference type="InterPro" id="IPR020568">
    <property type="entry name" value="Ribosomal_Su5_D2-typ_SF"/>
</dbReference>
<proteinExistence type="inferred from homology"/>
<dbReference type="PROSITE" id="PS51786">
    <property type="entry name" value="LON_PROTEOLYTIC"/>
    <property type="match status" value="1"/>
</dbReference>
<keyword evidence="5" id="KW-1185">Reference proteome</keyword>
<keyword evidence="2" id="KW-0720">Serine protease</keyword>
<comment type="catalytic activity">
    <reaction evidence="2">
        <text>Hydrolysis of proteins in presence of ATP.</text>
        <dbReference type="EC" id="3.4.21.53"/>
    </reaction>
</comment>
<comment type="similarity">
    <text evidence="2">Belongs to the peptidase S16 family.</text>
</comment>
<dbReference type="InterPro" id="IPR014721">
    <property type="entry name" value="Ribsml_uS5_D2-typ_fold_subgr"/>
</dbReference>
<evidence type="ECO:0000313" key="4">
    <source>
        <dbReference type="EMBL" id="SDD94450.1"/>
    </source>
</evidence>
<dbReference type="InterPro" id="IPR046844">
    <property type="entry name" value="Lon-like_helical"/>
</dbReference>
<dbReference type="STRING" id="57664.SAMN05661003_102191"/>
<dbReference type="GO" id="GO:0004252">
    <property type="term" value="F:serine-type endopeptidase activity"/>
    <property type="evidence" value="ECO:0007669"/>
    <property type="project" value="UniProtKB-UniRule"/>
</dbReference>
<dbReference type="GO" id="GO:0006508">
    <property type="term" value="P:proteolysis"/>
    <property type="evidence" value="ECO:0007669"/>
    <property type="project" value="UniProtKB-KW"/>
</dbReference>
<evidence type="ECO:0000313" key="5">
    <source>
        <dbReference type="Proteomes" id="UP000243205"/>
    </source>
</evidence>
<dbReference type="SUPFAM" id="SSF52540">
    <property type="entry name" value="P-loop containing nucleoside triphosphate hydrolases"/>
    <property type="match status" value="1"/>
</dbReference>
<dbReference type="EMBL" id="FNAQ01000002">
    <property type="protein sequence ID" value="SDD94450.1"/>
    <property type="molecule type" value="Genomic_DNA"/>
</dbReference>
<dbReference type="Pfam" id="PF13654">
    <property type="entry name" value="AAA_32"/>
    <property type="match status" value="1"/>
</dbReference>
<feature type="domain" description="Lon proteolytic" evidence="3">
    <location>
        <begin position="564"/>
        <end position="759"/>
    </location>
</feature>
<dbReference type="PANTHER" id="PTHR10046">
    <property type="entry name" value="ATP DEPENDENT LON PROTEASE FAMILY MEMBER"/>
    <property type="match status" value="1"/>
</dbReference>
<dbReference type="Proteomes" id="UP000243205">
    <property type="component" value="Unassembled WGS sequence"/>
</dbReference>
<dbReference type="InterPro" id="IPR046843">
    <property type="entry name" value="LonB_AAA-LID"/>
</dbReference>